<feature type="domain" description="OBG-type G" evidence="9">
    <location>
        <begin position="158"/>
        <end position="320"/>
    </location>
</feature>
<feature type="binding site" evidence="7">
    <location>
        <begin position="164"/>
        <end position="171"/>
    </location>
    <ligand>
        <name>GTP</name>
        <dbReference type="ChEBI" id="CHEBI:37565"/>
    </ligand>
</feature>
<evidence type="ECO:0000259" key="9">
    <source>
        <dbReference type="PROSITE" id="PS51710"/>
    </source>
</evidence>
<gene>
    <name evidence="7" type="primary">obg</name>
    <name evidence="11" type="ORF">A2928_02860</name>
</gene>
<name>A0A1G2NH92_9BACT</name>
<evidence type="ECO:0000256" key="1">
    <source>
        <dbReference type="ARBA" id="ARBA00007699"/>
    </source>
</evidence>
<evidence type="ECO:0000259" key="10">
    <source>
        <dbReference type="PROSITE" id="PS51883"/>
    </source>
</evidence>
<evidence type="ECO:0000256" key="5">
    <source>
        <dbReference type="ARBA" id="ARBA00022842"/>
    </source>
</evidence>
<dbReference type="SUPFAM" id="SSF82051">
    <property type="entry name" value="Obg GTP-binding protein N-terminal domain"/>
    <property type="match status" value="1"/>
</dbReference>
<dbReference type="Pfam" id="PF01926">
    <property type="entry name" value="MMR_HSR1"/>
    <property type="match status" value="1"/>
</dbReference>
<evidence type="ECO:0000256" key="7">
    <source>
        <dbReference type="HAMAP-Rule" id="MF_01454"/>
    </source>
</evidence>
<dbReference type="Gene3D" id="3.40.50.300">
    <property type="entry name" value="P-loop containing nucleotide triphosphate hydrolases"/>
    <property type="match status" value="1"/>
</dbReference>
<evidence type="ECO:0000256" key="4">
    <source>
        <dbReference type="ARBA" id="ARBA00022801"/>
    </source>
</evidence>
<sequence>MFIDEIQLHLKAGGGGHGVVRWRHEKGRELAGAAGGNGGRGGSVYAKAIRDVGALARYRNRTHFEAERGDDGMRDSMQGKNGNDYILEVPIGTIITNKETGDTYELLKEDEQILLLKGGTGGLGNEHFKASTNTSPQEQTDGKPGEEADFFIELQLIIDAGLVGFPNAGKSSLLNVLTNAKAKIGDYAFTTLEPNLGSLYGYVIADIPGLIEGAATGRGLGHKFLKHIRRTKLIIHCISLEHEDVVAPYRTIRAELAAFNAELSRKPEIVLLTKTDLVSEDVLKAAKESLRKEASEILSVSIIDDNAVKALSEHLTKILKIK</sequence>
<dbReference type="AlphaFoldDB" id="A0A1G2NH92"/>
<feature type="binding site" evidence="7">
    <location>
        <begin position="189"/>
        <end position="193"/>
    </location>
    <ligand>
        <name>GTP</name>
        <dbReference type="ChEBI" id="CHEBI:37565"/>
    </ligand>
</feature>
<dbReference type="InterPro" id="IPR027417">
    <property type="entry name" value="P-loop_NTPase"/>
</dbReference>
<keyword evidence="2 7" id="KW-0963">Cytoplasm</keyword>
<dbReference type="GO" id="GO:0005525">
    <property type="term" value="F:GTP binding"/>
    <property type="evidence" value="ECO:0007669"/>
    <property type="project" value="UniProtKB-UniRule"/>
</dbReference>
<dbReference type="FunFam" id="2.70.210.12:FF:000001">
    <property type="entry name" value="GTPase Obg"/>
    <property type="match status" value="1"/>
</dbReference>
<dbReference type="SUPFAM" id="SSF52540">
    <property type="entry name" value="P-loop containing nucleoside triphosphate hydrolases"/>
    <property type="match status" value="1"/>
</dbReference>
<accession>A0A1G2NH92</accession>
<comment type="cofactor">
    <cofactor evidence="7">
        <name>Mg(2+)</name>
        <dbReference type="ChEBI" id="CHEBI:18420"/>
    </cofactor>
</comment>
<comment type="function">
    <text evidence="7">An essential GTPase which binds GTP, GDP and possibly (p)ppGpp with moderate affinity, with high nucleotide exchange rates and a fairly low GTP hydrolysis rate. Plays a role in control of the cell cycle, stress response, ribosome biogenesis and in those bacteria that undergo differentiation, in morphogenesis control.</text>
</comment>
<dbReference type="GO" id="GO:0003924">
    <property type="term" value="F:GTPase activity"/>
    <property type="evidence" value="ECO:0007669"/>
    <property type="project" value="UniProtKB-UniRule"/>
</dbReference>
<keyword evidence="5 7" id="KW-0460">Magnesium</keyword>
<feature type="binding site" evidence="7">
    <location>
        <position position="171"/>
    </location>
    <ligand>
        <name>Mg(2+)</name>
        <dbReference type="ChEBI" id="CHEBI:18420"/>
    </ligand>
</feature>
<evidence type="ECO:0000256" key="3">
    <source>
        <dbReference type="ARBA" id="ARBA00022741"/>
    </source>
</evidence>
<keyword evidence="6 7" id="KW-0342">GTP-binding</keyword>
<evidence type="ECO:0000256" key="2">
    <source>
        <dbReference type="ARBA" id="ARBA00022490"/>
    </source>
</evidence>
<dbReference type="PANTHER" id="PTHR11702">
    <property type="entry name" value="DEVELOPMENTALLY REGULATED GTP-BINDING PROTEIN-RELATED"/>
    <property type="match status" value="1"/>
</dbReference>
<comment type="subcellular location">
    <subcellularLocation>
        <location evidence="7">Cytoplasm</location>
    </subcellularLocation>
</comment>
<dbReference type="PROSITE" id="PS00905">
    <property type="entry name" value="GTP1_OBG"/>
    <property type="match status" value="1"/>
</dbReference>
<dbReference type="InterPro" id="IPR014100">
    <property type="entry name" value="GTP-bd_Obg/CgtA"/>
</dbReference>
<dbReference type="EMBL" id="MHRX01000007">
    <property type="protein sequence ID" value="OHA34761.1"/>
    <property type="molecule type" value="Genomic_DNA"/>
</dbReference>
<dbReference type="PANTHER" id="PTHR11702:SF31">
    <property type="entry name" value="MITOCHONDRIAL RIBOSOME-ASSOCIATED GTPASE 2"/>
    <property type="match status" value="1"/>
</dbReference>
<feature type="region of interest" description="Disordered" evidence="8">
    <location>
        <begin position="125"/>
        <end position="144"/>
    </location>
</feature>
<comment type="similarity">
    <text evidence="1 7">Belongs to the TRAFAC class OBG-HflX-like GTPase superfamily. OBG GTPase family.</text>
</comment>
<feature type="compositionally biased region" description="Polar residues" evidence="8">
    <location>
        <begin position="130"/>
        <end position="139"/>
    </location>
</feature>
<dbReference type="PROSITE" id="PS51883">
    <property type="entry name" value="OBG"/>
    <property type="match status" value="1"/>
</dbReference>
<dbReference type="STRING" id="1802319.A2928_02860"/>
<feature type="domain" description="Obg" evidence="10">
    <location>
        <begin position="1"/>
        <end position="157"/>
    </location>
</feature>
<dbReference type="InterPro" id="IPR036726">
    <property type="entry name" value="GTP1_OBG_dom_sf"/>
</dbReference>
<dbReference type="EC" id="3.6.5.-" evidence="7"/>
<comment type="subunit">
    <text evidence="7">Monomer.</text>
</comment>
<organism evidence="11 12">
    <name type="scientific">Candidatus Taylorbacteria bacterium RIFCSPLOWO2_01_FULL_45_15b</name>
    <dbReference type="NCBI Taxonomy" id="1802319"/>
    <lineage>
        <taxon>Bacteria</taxon>
        <taxon>Candidatus Tayloriibacteriota</taxon>
    </lineage>
</organism>
<feature type="binding site" evidence="7">
    <location>
        <position position="191"/>
    </location>
    <ligand>
        <name>Mg(2+)</name>
        <dbReference type="ChEBI" id="CHEBI:18420"/>
    </ligand>
</feature>
<dbReference type="InterPro" id="IPR045086">
    <property type="entry name" value="OBG_GTPase"/>
</dbReference>
<evidence type="ECO:0000256" key="6">
    <source>
        <dbReference type="ARBA" id="ARBA00023134"/>
    </source>
</evidence>
<dbReference type="GO" id="GO:0042254">
    <property type="term" value="P:ribosome biogenesis"/>
    <property type="evidence" value="ECO:0007669"/>
    <property type="project" value="UniProtKB-UniRule"/>
</dbReference>
<dbReference type="Proteomes" id="UP000176221">
    <property type="component" value="Unassembled WGS sequence"/>
</dbReference>
<dbReference type="PRINTS" id="PR00326">
    <property type="entry name" value="GTP1OBG"/>
</dbReference>
<keyword evidence="3 7" id="KW-0547">Nucleotide-binding</keyword>
<dbReference type="PROSITE" id="PS51710">
    <property type="entry name" value="G_OBG"/>
    <property type="match status" value="1"/>
</dbReference>
<reference evidence="11 12" key="1">
    <citation type="journal article" date="2016" name="Nat. Commun.">
        <title>Thousands of microbial genomes shed light on interconnected biogeochemical processes in an aquifer system.</title>
        <authorList>
            <person name="Anantharaman K."/>
            <person name="Brown C.T."/>
            <person name="Hug L.A."/>
            <person name="Sharon I."/>
            <person name="Castelle C.J."/>
            <person name="Probst A.J."/>
            <person name="Thomas B.C."/>
            <person name="Singh A."/>
            <person name="Wilkins M.J."/>
            <person name="Karaoz U."/>
            <person name="Brodie E.L."/>
            <person name="Williams K.H."/>
            <person name="Hubbard S.S."/>
            <person name="Banfield J.F."/>
        </authorList>
    </citation>
    <scope>NUCLEOTIDE SEQUENCE [LARGE SCALE GENOMIC DNA]</scope>
</reference>
<keyword evidence="4 7" id="KW-0378">Hydrolase</keyword>
<feature type="binding site" evidence="7">
    <location>
        <begin position="206"/>
        <end position="209"/>
    </location>
    <ligand>
        <name>GTP</name>
        <dbReference type="ChEBI" id="CHEBI:37565"/>
    </ligand>
</feature>
<feature type="binding site" evidence="7">
    <location>
        <begin position="301"/>
        <end position="303"/>
    </location>
    <ligand>
        <name>GTP</name>
        <dbReference type="ChEBI" id="CHEBI:37565"/>
    </ligand>
</feature>
<keyword evidence="7" id="KW-0479">Metal-binding</keyword>
<dbReference type="GO" id="GO:0000287">
    <property type="term" value="F:magnesium ion binding"/>
    <property type="evidence" value="ECO:0007669"/>
    <property type="project" value="InterPro"/>
</dbReference>
<dbReference type="NCBIfam" id="NF008956">
    <property type="entry name" value="PRK12299.1"/>
    <property type="match status" value="1"/>
</dbReference>
<dbReference type="InterPro" id="IPR006073">
    <property type="entry name" value="GTP-bd"/>
</dbReference>
<dbReference type="PIRSF" id="PIRSF002401">
    <property type="entry name" value="GTP_bd_Obg/CgtA"/>
    <property type="match status" value="1"/>
</dbReference>
<comment type="caution">
    <text evidence="11">The sequence shown here is derived from an EMBL/GenBank/DDBJ whole genome shotgun (WGS) entry which is preliminary data.</text>
</comment>
<protein>
    <recommendedName>
        <fullName evidence="7">GTPase Obg</fullName>
        <ecNumber evidence="7">3.6.5.-</ecNumber>
    </recommendedName>
    <alternativeName>
        <fullName evidence="7">GTP-binding protein Obg</fullName>
    </alternativeName>
</protein>
<dbReference type="InterPro" id="IPR006169">
    <property type="entry name" value="GTP1_OBG_dom"/>
</dbReference>
<dbReference type="GO" id="GO:0005737">
    <property type="term" value="C:cytoplasm"/>
    <property type="evidence" value="ECO:0007669"/>
    <property type="project" value="UniProtKB-SubCell"/>
</dbReference>
<dbReference type="NCBIfam" id="TIGR02729">
    <property type="entry name" value="Obg_CgtA"/>
    <property type="match status" value="1"/>
</dbReference>
<dbReference type="HAMAP" id="MF_01454">
    <property type="entry name" value="GTPase_Obg"/>
    <property type="match status" value="1"/>
</dbReference>
<evidence type="ECO:0000313" key="12">
    <source>
        <dbReference type="Proteomes" id="UP000176221"/>
    </source>
</evidence>
<dbReference type="CDD" id="cd01898">
    <property type="entry name" value="Obg"/>
    <property type="match status" value="1"/>
</dbReference>
<dbReference type="InterPro" id="IPR031167">
    <property type="entry name" value="G_OBG"/>
</dbReference>
<dbReference type="InterPro" id="IPR006074">
    <property type="entry name" value="GTP1-OBG_CS"/>
</dbReference>
<proteinExistence type="inferred from homology"/>
<feature type="binding site" evidence="7">
    <location>
        <begin position="273"/>
        <end position="276"/>
    </location>
    <ligand>
        <name>GTP</name>
        <dbReference type="ChEBI" id="CHEBI:37565"/>
    </ligand>
</feature>
<evidence type="ECO:0000313" key="11">
    <source>
        <dbReference type="EMBL" id="OHA34761.1"/>
    </source>
</evidence>
<dbReference type="Gene3D" id="2.70.210.12">
    <property type="entry name" value="GTP1/OBG domain"/>
    <property type="match status" value="1"/>
</dbReference>
<dbReference type="Pfam" id="PF01018">
    <property type="entry name" value="GTP1_OBG"/>
    <property type="match status" value="1"/>
</dbReference>
<evidence type="ECO:0000256" key="8">
    <source>
        <dbReference type="SAM" id="MobiDB-lite"/>
    </source>
</evidence>